<evidence type="ECO:0000313" key="1">
    <source>
        <dbReference type="EMBL" id="HJG11196.1"/>
    </source>
</evidence>
<reference evidence="1" key="2">
    <citation type="submission" date="2021-09" db="EMBL/GenBank/DDBJ databases">
        <authorList>
            <person name="Gilroy R."/>
        </authorList>
    </citation>
    <scope>NUCLEOTIDE SEQUENCE</scope>
    <source>
        <strain evidence="1">CHK154-13316</strain>
    </source>
</reference>
<sequence length="65" mass="7185">MKILTSVTQFTTGEGTRISFTYSEIGENGNIISQNNKASFIALDNDLLNHINAIKQYINTNHLGV</sequence>
<proteinExistence type="predicted"/>
<accession>A0A921LGD0</accession>
<comment type="caution">
    <text evidence="1">The sequence shown here is derived from an EMBL/GenBank/DDBJ whole genome shotgun (WGS) entry which is preliminary data.</text>
</comment>
<name>A0A921LGD0_9BACE</name>
<dbReference type="AlphaFoldDB" id="A0A921LGD0"/>
<dbReference type="Proteomes" id="UP000747074">
    <property type="component" value="Unassembled WGS sequence"/>
</dbReference>
<organism evidence="1 2">
    <name type="scientific">Bacteroides xylanisolvens</name>
    <dbReference type="NCBI Taxonomy" id="371601"/>
    <lineage>
        <taxon>Bacteria</taxon>
        <taxon>Pseudomonadati</taxon>
        <taxon>Bacteroidota</taxon>
        <taxon>Bacteroidia</taxon>
        <taxon>Bacteroidales</taxon>
        <taxon>Bacteroidaceae</taxon>
        <taxon>Bacteroides</taxon>
    </lineage>
</organism>
<reference evidence="1" key="1">
    <citation type="journal article" date="2021" name="PeerJ">
        <title>Extensive microbial diversity within the chicken gut microbiome revealed by metagenomics and culture.</title>
        <authorList>
            <person name="Gilroy R."/>
            <person name="Ravi A."/>
            <person name="Getino M."/>
            <person name="Pursley I."/>
            <person name="Horton D.L."/>
            <person name="Alikhan N.F."/>
            <person name="Baker D."/>
            <person name="Gharbi K."/>
            <person name="Hall N."/>
            <person name="Watson M."/>
            <person name="Adriaenssens E.M."/>
            <person name="Foster-Nyarko E."/>
            <person name="Jarju S."/>
            <person name="Secka A."/>
            <person name="Antonio M."/>
            <person name="Oren A."/>
            <person name="Chaudhuri R.R."/>
            <person name="La Ragione R."/>
            <person name="Hildebrand F."/>
            <person name="Pallen M.J."/>
        </authorList>
    </citation>
    <scope>NUCLEOTIDE SEQUENCE</scope>
    <source>
        <strain evidence="1">CHK154-13316</strain>
    </source>
</reference>
<gene>
    <name evidence="1" type="ORF">K8V07_04640</name>
</gene>
<protein>
    <submittedName>
        <fullName evidence="1">Uncharacterized protein</fullName>
    </submittedName>
</protein>
<evidence type="ECO:0000313" key="2">
    <source>
        <dbReference type="Proteomes" id="UP000747074"/>
    </source>
</evidence>
<dbReference type="EMBL" id="DYVL01000061">
    <property type="protein sequence ID" value="HJG11196.1"/>
    <property type="molecule type" value="Genomic_DNA"/>
</dbReference>